<dbReference type="EMBL" id="LXEQ01000027">
    <property type="protein sequence ID" value="OAT29267.1"/>
    <property type="molecule type" value="Genomic_DNA"/>
</dbReference>
<reference evidence="3 4" key="1">
    <citation type="submission" date="2016-04" db="EMBL/GenBank/DDBJ databases">
        <title>ATOL: Assembling a taxonomically balanced genome-scale reconstruction of the evolutionary history of the Enterobacteriaceae.</title>
        <authorList>
            <person name="Plunkett G.III."/>
            <person name="Neeno-Eckwall E.C."/>
            <person name="Glasner J.D."/>
            <person name="Perna N.T."/>
        </authorList>
    </citation>
    <scope>NUCLEOTIDE SEQUENCE [LARGE SCALE GENOMIC DNA]</scope>
    <source>
        <strain evidence="3 4">ATCC 51602</strain>
    </source>
</reference>
<dbReference type="GO" id="GO:0016491">
    <property type="term" value="F:oxidoreductase activity"/>
    <property type="evidence" value="ECO:0007669"/>
    <property type="project" value="UniProtKB-KW"/>
</dbReference>
<proteinExistence type="predicted"/>
<dbReference type="Gene3D" id="3.40.50.720">
    <property type="entry name" value="NAD(P)-binding Rossmann-like Domain"/>
    <property type="match status" value="1"/>
</dbReference>
<name>A0ABX2WAN4_9ENTR</name>
<comment type="caution">
    <text evidence="3">The sequence shown here is derived from an EMBL/GenBank/DDBJ whole genome shotgun (WGS) entry which is preliminary data.</text>
</comment>
<gene>
    <name evidence="3" type="ORF">M976_01578</name>
</gene>
<dbReference type="Pfam" id="PF01408">
    <property type="entry name" value="GFO_IDH_MocA"/>
    <property type="match status" value="1"/>
</dbReference>
<dbReference type="RefSeq" id="WP_064543455.1">
    <property type="nucleotide sequence ID" value="NZ_LXEQ01000027.1"/>
</dbReference>
<keyword evidence="4" id="KW-1185">Reference proteome</keyword>
<evidence type="ECO:0000313" key="3">
    <source>
        <dbReference type="EMBL" id="OAT29267.1"/>
    </source>
</evidence>
<dbReference type="Proteomes" id="UP000078407">
    <property type="component" value="Unassembled WGS sequence"/>
</dbReference>
<protein>
    <submittedName>
        <fullName evidence="3">Oxidoreductase</fullName>
        <ecNumber evidence="3">1.-.-.-</ecNumber>
    </submittedName>
</protein>
<dbReference type="InterPro" id="IPR055170">
    <property type="entry name" value="GFO_IDH_MocA-like_dom"/>
</dbReference>
<dbReference type="InterPro" id="IPR000683">
    <property type="entry name" value="Gfo/Idh/MocA-like_OxRdtase_N"/>
</dbReference>
<evidence type="ECO:0000259" key="1">
    <source>
        <dbReference type="Pfam" id="PF01408"/>
    </source>
</evidence>
<dbReference type="EC" id="1.-.-.-" evidence="3"/>
<dbReference type="InterPro" id="IPR036291">
    <property type="entry name" value="NAD(P)-bd_dom_sf"/>
</dbReference>
<organism evidence="3 4">
    <name type="scientific">Buttiauxella ferragutiae ATCC 51602</name>
    <dbReference type="NCBI Taxonomy" id="1354252"/>
    <lineage>
        <taxon>Bacteria</taxon>
        <taxon>Pseudomonadati</taxon>
        <taxon>Pseudomonadota</taxon>
        <taxon>Gammaproteobacteria</taxon>
        <taxon>Enterobacterales</taxon>
        <taxon>Enterobacteriaceae</taxon>
        <taxon>Buttiauxella</taxon>
    </lineage>
</organism>
<keyword evidence="3" id="KW-0560">Oxidoreductase</keyword>
<feature type="domain" description="Gfo/Idh/MocA-like oxidoreductase N-terminal" evidence="1">
    <location>
        <begin position="3"/>
        <end position="122"/>
    </location>
</feature>
<sequence>MQRIAIIGTGNISHNHIQSYLEFPDRCQIVALVDIYPEKAEEKKKHYGLTAAKVYNNHQDILNDPTIDVFDICTPPYVHAAISIDALNAGKHVLCEKPMAASLQECDAMINAAVASGKTLSIIAQNRFTDAFWRLKKVLESDQIGKVCHAQVDSFWWRGHSYYDLWWRGTWEKEGGGCTLNHAVHHIDAIQWMLGFPTEVVAVTTNVSHDNAEVEDLSAAIFKYGNGALTQLTSSVVHHGEDQKIVIQGEKARISAPWDKFASIAAANGFPLEERNTPLENQLEDSYQSVPRLAWTLHTGQIDNFLHALHTGTAPLVDGPQGKRSLELITAIYKSAITRSFVSLPIAASDPYYLTGGLVNQAPHFFEKSSSVENFAEQGAIPLGKNMDQGA</sequence>
<accession>A0ABX2WAN4</accession>
<feature type="domain" description="GFO/IDH/MocA-like oxidoreductase" evidence="2">
    <location>
        <begin position="133"/>
        <end position="254"/>
    </location>
</feature>
<evidence type="ECO:0000259" key="2">
    <source>
        <dbReference type="Pfam" id="PF22725"/>
    </source>
</evidence>
<dbReference type="InterPro" id="IPR052515">
    <property type="entry name" value="Gfo/Idh/MocA_Oxidoreductase"/>
</dbReference>
<evidence type="ECO:0000313" key="4">
    <source>
        <dbReference type="Proteomes" id="UP000078407"/>
    </source>
</evidence>
<dbReference type="Pfam" id="PF22725">
    <property type="entry name" value="GFO_IDH_MocA_C3"/>
    <property type="match status" value="1"/>
</dbReference>
<dbReference type="PANTHER" id="PTHR43249">
    <property type="entry name" value="UDP-N-ACETYL-2-AMINO-2-DEOXY-D-GLUCURONATE OXIDASE"/>
    <property type="match status" value="1"/>
</dbReference>
<dbReference type="SUPFAM" id="SSF51735">
    <property type="entry name" value="NAD(P)-binding Rossmann-fold domains"/>
    <property type="match status" value="1"/>
</dbReference>
<dbReference type="SUPFAM" id="SSF55347">
    <property type="entry name" value="Glyceraldehyde-3-phosphate dehydrogenase-like, C-terminal domain"/>
    <property type="match status" value="1"/>
</dbReference>
<dbReference type="PANTHER" id="PTHR43249:SF1">
    <property type="entry name" value="D-GLUCOSIDE 3-DEHYDROGENASE"/>
    <property type="match status" value="1"/>
</dbReference>
<dbReference type="Gene3D" id="3.30.360.10">
    <property type="entry name" value="Dihydrodipicolinate Reductase, domain 2"/>
    <property type="match status" value="1"/>
</dbReference>